<dbReference type="InterPro" id="IPR047798">
    <property type="entry name" value="BPSS1780-like"/>
</dbReference>
<dbReference type="Proteomes" id="UP000464787">
    <property type="component" value="Chromosome"/>
</dbReference>
<evidence type="ECO:0000313" key="3">
    <source>
        <dbReference type="Proteomes" id="UP000464787"/>
    </source>
</evidence>
<evidence type="ECO:0008006" key="4">
    <source>
        <dbReference type="Google" id="ProtNLM"/>
    </source>
</evidence>
<keyword evidence="1" id="KW-1133">Transmembrane helix</keyword>
<sequence>MHLNVVPARTGLAWARQGVRIFWRQPVALTALFILFLACLSMAALVPVIGFLVVLCLMPAATLGLMAASRDAEAGKRARPSALFSAFRAGPAYARQMLLLGALYAGCFIVMLGISALIDGGQFARAYVSGNRSPAEMFQVPAVQAAMWLTLLMYMPLSMLFWHAPALVYWYRISPLKSVFFSFIACIRNLRAFSVYALAWVGIFLLWSVAVGTFTTLLLLTGLLGDSGSALALSVTAGMITISALALAAMFFNSLYFTFVDCFVHPVPDAPAAEPAAA</sequence>
<accession>A0A857JBS1</accession>
<dbReference type="AlphaFoldDB" id="A0A857JBS1"/>
<feature type="transmembrane region" description="Helical" evidence="1">
    <location>
        <begin position="196"/>
        <end position="219"/>
    </location>
</feature>
<proteinExistence type="predicted"/>
<keyword evidence="3" id="KW-1185">Reference proteome</keyword>
<feature type="transmembrane region" description="Helical" evidence="1">
    <location>
        <begin position="97"/>
        <end position="118"/>
    </location>
</feature>
<name>A0A857JBS1_9BURK</name>
<dbReference type="EMBL" id="CP047650">
    <property type="protein sequence ID" value="QHJ00530.1"/>
    <property type="molecule type" value="Genomic_DNA"/>
</dbReference>
<feature type="transmembrane region" description="Helical" evidence="1">
    <location>
        <begin position="138"/>
        <end position="157"/>
    </location>
</feature>
<reference evidence="2 3" key="1">
    <citation type="submission" date="2020-01" db="EMBL/GenBank/DDBJ databases">
        <title>Genome sequencing of strain KACC 21265.</title>
        <authorList>
            <person name="Heo J."/>
            <person name="Kim S.-J."/>
            <person name="Kim J.-S."/>
            <person name="Hong S.-B."/>
            <person name="Kwon S.-W."/>
        </authorList>
    </citation>
    <scope>NUCLEOTIDE SEQUENCE [LARGE SCALE GENOMIC DNA]</scope>
    <source>
        <strain evidence="2 3">KACC 21265</strain>
    </source>
</reference>
<feature type="transmembrane region" description="Helical" evidence="1">
    <location>
        <begin position="49"/>
        <end position="69"/>
    </location>
</feature>
<dbReference type="NCBIfam" id="NF041043">
    <property type="entry name" value="BPSS1780_fam"/>
    <property type="match status" value="1"/>
</dbReference>
<keyword evidence="1" id="KW-0472">Membrane</keyword>
<gene>
    <name evidence="2" type="ORF">GT347_22665</name>
</gene>
<protein>
    <recommendedName>
        <fullName evidence="4">Transmembrane protein</fullName>
    </recommendedName>
</protein>
<dbReference type="RefSeq" id="WP_160554340.1">
    <property type="nucleotide sequence ID" value="NZ_CP047650.1"/>
</dbReference>
<dbReference type="KEGG" id="xyk:GT347_22665"/>
<keyword evidence="1" id="KW-0812">Transmembrane</keyword>
<evidence type="ECO:0000313" key="2">
    <source>
        <dbReference type="EMBL" id="QHJ00530.1"/>
    </source>
</evidence>
<organism evidence="2 3">
    <name type="scientific">Xylophilus rhododendri</name>
    <dbReference type="NCBI Taxonomy" id="2697032"/>
    <lineage>
        <taxon>Bacteria</taxon>
        <taxon>Pseudomonadati</taxon>
        <taxon>Pseudomonadota</taxon>
        <taxon>Betaproteobacteria</taxon>
        <taxon>Burkholderiales</taxon>
        <taxon>Xylophilus</taxon>
    </lineage>
</organism>
<feature type="transmembrane region" description="Helical" evidence="1">
    <location>
        <begin position="231"/>
        <end position="252"/>
    </location>
</feature>
<feature type="transmembrane region" description="Helical" evidence="1">
    <location>
        <begin position="21"/>
        <end position="43"/>
    </location>
</feature>
<evidence type="ECO:0000256" key="1">
    <source>
        <dbReference type="SAM" id="Phobius"/>
    </source>
</evidence>